<dbReference type="KEGG" id="dosa:Os04g0276032"/>
<evidence type="ECO:0000313" key="1">
    <source>
        <dbReference type="EMBL" id="BAH92556.1"/>
    </source>
</evidence>
<reference evidence="2" key="2">
    <citation type="journal article" date="2008" name="Nucleic Acids Res.">
        <title>The rice annotation project database (RAP-DB): 2008 update.</title>
        <authorList>
            <consortium name="The rice annotation project (RAP)"/>
        </authorList>
    </citation>
    <scope>GENOME REANNOTATION</scope>
    <source>
        <strain evidence="2">cv. Nipponbare</strain>
    </source>
</reference>
<organism evidence="1 2">
    <name type="scientific">Oryza sativa subsp. japonica</name>
    <name type="common">Rice</name>
    <dbReference type="NCBI Taxonomy" id="39947"/>
    <lineage>
        <taxon>Eukaryota</taxon>
        <taxon>Viridiplantae</taxon>
        <taxon>Streptophyta</taxon>
        <taxon>Embryophyta</taxon>
        <taxon>Tracheophyta</taxon>
        <taxon>Spermatophyta</taxon>
        <taxon>Magnoliopsida</taxon>
        <taxon>Liliopsida</taxon>
        <taxon>Poales</taxon>
        <taxon>Poaceae</taxon>
        <taxon>BOP clade</taxon>
        <taxon>Oryzoideae</taxon>
        <taxon>Oryzeae</taxon>
        <taxon>Oryzinae</taxon>
        <taxon>Oryza</taxon>
        <taxon>Oryza sativa</taxon>
    </lineage>
</organism>
<gene>
    <name evidence="1" type="ordered locus">Os04g0276032</name>
</gene>
<name>C7J1L3_ORYSJ</name>
<dbReference type="EMBL" id="AP008210">
    <property type="protein sequence ID" value="BAH92556.1"/>
    <property type="molecule type" value="Genomic_DNA"/>
</dbReference>
<reference evidence="1 2" key="1">
    <citation type="journal article" date="2005" name="Nature">
        <title>The map-based sequence of the rice genome.</title>
        <authorList>
            <consortium name="International rice genome sequencing project (IRGSP)"/>
            <person name="Matsumoto T."/>
            <person name="Wu J."/>
            <person name="Kanamori H."/>
            <person name="Katayose Y."/>
            <person name="Fujisawa M."/>
            <person name="Namiki N."/>
            <person name="Mizuno H."/>
            <person name="Yamamoto K."/>
            <person name="Antonio B.A."/>
            <person name="Baba T."/>
            <person name="Sakata K."/>
            <person name="Nagamura Y."/>
            <person name="Aoki H."/>
            <person name="Arikawa K."/>
            <person name="Arita K."/>
            <person name="Bito T."/>
            <person name="Chiden Y."/>
            <person name="Fujitsuka N."/>
            <person name="Fukunaka R."/>
            <person name="Hamada M."/>
            <person name="Harada C."/>
            <person name="Hayashi A."/>
            <person name="Hijishita S."/>
            <person name="Honda M."/>
            <person name="Hosokawa S."/>
            <person name="Ichikawa Y."/>
            <person name="Idonuma A."/>
            <person name="Iijima M."/>
            <person name="Ikeda M."/>
            <person name="Ikeno M."/>
            <person name="Ito K."/>
            <person name="Ito S."/>
            <person name="Ito T."/>
            <person name="Ito Y."/>
            <person name="Ito Y."/>
            <person name="Iwabuchi A."/>
            <person name="Kamiya K."/>
            <person name="Karasawa W."/>
            <person name="Kurita K."/>
            <person name="Katagiri S."/>
            <person name="Kikuta A."/>
            <person name="Kobayashi H."/>
            <person name="Kobayashi N."/>
            <person name="Machita K."/>
            <person name="Maehara T."/>
            <person name="Masukawa M."/>
            <person name="Mizubayashi T."/>
            <person name="Mukai Y."/>
            <person name="Nagasaki H."/>
            <person name="Nagata Y."/>
            <person name="Naito S."/>
            <person name="Nakashima M."/>
            <person name="Nakama Y."/>
            <person name="Nakamichi Y."/>
            <person name="Nakamura M."/>
            <person name="Meguro A."/>
            <person name="Negishi M."/>
            <person name="Ohta I."/>
            <person name="Ohta T."/>
            <person name="Okamoto M."/>
            <person name="Ono N."/>
            <person name="Saji S."/>
            <person name="Sakaguchi M."/>
            <person name="Sakai K."/>
            <person name="Shibata M."/>
            <person name="Shimokawa T."/>
            <person name="Song J."/>
            <person name="Takazaki Y."/>
            <person name="Terasawa K."/>
            <person name="Tsugane M."/>
            <person name="Tsuji K."/>
            <person name="Ueda S."/>
            <person name="Waki K."/>
            <person name="Yamagata H."/>
            <person name="Yamamoto M."/>
            <person name="Yamamoto S."/>
            <person name="Yamane H."/>
            <person name="Yoshiki S."/>
            <person name="Yoshihara R."/>
            <person name="Yukawa K."/>
            <person name="Zhong H."/>
            <person name="Yano M."/>
            <person name="Yuan Q."/>
            <person name="Ouyang S."/>
            <person name="Liu J."/>
            <person name="Jones K.M."/>
            <person name="Gansberger K."/>
            <person name="Moffat K."/>
            <person name="Hill J."/>
            <person name="Bera J."/>
            <person name="Fadrosh D."/>
            <person name="Jin S."/>
            <person name="Johri S."/>
            <person name="Kim M."/>
            <person name="Overton L."/>
            <person name="Reardon M."/>
            <person name="Tsitrin T."/>
            <person name="Vuong H."/>
            <person name="Weaver B."/>
            <person name="Ciecko A."/>
            <person name="Tallon L."/>
            <person name="Jackson J."/>
            <person name="Pai G."/>
            <person name="Aken S.V."/>
            <person name="Utterback T."/>
            <person name="Reidmuller S."/>
            <person name="Feldblyum T."/>
            <person name="Hsiao J."/>
            <person name="Zismann V."/>
            <person name="Iobst S."/>
            <person name="de Vazeille A.R."/>
            <person name="Buell C.R."/>
            <person name="Ying K."/>
            <person name="Li Y."/>
            <person name="Lu T."/>
            <person name="Huang Y."/>
            <person name="Zhao Q."/>
            <person name="Feng Q."/>
            <person name="Zhang L."/>
            <person name="Zhu J."/>
            <person name="Weng Q."/>
            <person name="Mu J."/>
            <person name="Lu Y."/>
            <person name="Fan D."/>
            <person name="Liu Y."/>
            <person name="Guan J."/>
            <person name="Zhang Y."/>
            <person name="Yu S."/>
            <person name="Liu X."/>
            <person name="Zhang Y."/>
            <person name="Hong G."/>
            <person name="Han B."/>
            <person name="Choisne N."/>
            <person name="Demange N."/>
            <person name="Orjeda G."/>
            <person name="Samain S."/>
            <person name="Cattolico L."/>
            <person name="Pelletier E."/>
            <person name="Couloux A."/>
            <person name="Segurens B."/>
            <person name="Wincker P."/>
            <person name="D'Hont A."/>
            <person name="Scarpelli C."/>
            <person name="Weissenbach J."/>
            <person name="Salanoubat M."/>
            <person name="Quetier F."/>
            <person name="Yu Y."/>
            <person name="Kim H.R."/>
            <person name="Rambo T."/>
            <person name="Currie J."/>
            <person name="Collura K."/>
            <person name="Luo M."/>
            <person name="Yang T."/>
            <person name="Ammiraju J.S.S."/>
            <person name="Engler F."/>
            <person name="Soderlund C."/>
            <person name="Wing R.A."/>
            <person name="Palmer L.E."/>
            <person name="de la Bastide M."/>
            <person name="Spiegel L."/>
            <person name="Nascimento L."/>
            <person name="Zutavern T."/>
            <person name="O'Shaughnessy A."/>
            <person name="Dike S."/>
            <person name="Dedhia N."/>
            <person name="Preston R."/>
            <person name="Balija V."/>
            <person name="McCombie W.R."/>
            <person name="Chow T."/>
            <person name="Chen H."/>
            <person name="Chung M."/>
            <person name="Chen C."/>
            <person name="Shaw J."/>
            <person name="Wu H."/>
            <person name="Hsiao K."/>
            <person name="Chao Y."/>
            <person name="Chu M."/>
            <person name="Cheng C."/>
            <person name="Hour A."/>
            <person name="Lee P."/>
            <person name="Lin S."/>
            <person name="Lin Y."/>
            <person name="Liou J."/>
            <person name="Liu S."/>
            <person name="Hsing Y."/>
            <person name="Raghuvanshi S."/>
            <person name="Mohanty A."/>
            <person name="Bharti A.K."/>
            <person name="Gaur A."/>
            <person name="Gupta V."/>
            <person name="Kumar D."/>
            <person name="Ravi V."/>
            <person name="Vij S."/>
            <person name="Kapur A."/>
            <person name="Khurana P."/>
            <person name="Khurana P."/>
            <person name="Khurana J.P."/>
            <person name="Tyagi A.K."/>
            <person name="Gaikwad K."/>
            <person name="Singh A."/>
            <person name="Dalal V."/>
            <person name="Srivastava S."/>
            <person name="Dixit A."/>
            <person name="Pal A.K."/>
            <person name="Ghazi I.A."/>
            <person name="Yadav M."/>
            <person name="Pandit A."/>
            <person name="Bhargava A."/>
            <person name="Sureshbabu K."/>
            <person name="Batra K."/>
            <person name="Sharma T.R."/>
            <person name="Mohapatra T."/>
            <person name="Singh N.K."/>
            <person name="Messing J."/>
            <person name="Nelson A.B."/>
            <person name="Fuks G."/>
            <person name="Kavchok S."/>
            <person name="Keizer G."/>
            <person name="Linton E."/>
            <person name="Llaca V."/>
            <person name="Song R."/>
            <person name="Tanyolac B."/>
            <person name="Young S."/>
            <person name="Ho-Il K."/>
            <person name="Hahn J.H."/>
            <person name="Sangsakoo G."/>
            <person name="Vanavichit A."/>
            <person name="de Mattos Luiz.A.T."/>
            <person name="Zimmer P.D."/>
            <person name="Malone G."/>
            <person name="Dellagostin O."/>
            <person name="de Oliveira A.C."/>
            <person name="Bevan M."/>
            <person name="Bancroft I."/>
            <person name="Minx P."/>
            <person name="Cordum H."/>
            <person name="Wilson R."/>
            <person name="Cheng Z."/>
            <person name="Jin W."/>
            <person name="Jiang J."/>
            <person name="Leong S.A."/>
            <person name="Iwama H."/>
            <person name="Gojobori T."/>
            <person name="Itoh T."/>
            <person name="Niimura Y."/>
            <person name="Fujii Y."/>
            <person name="Habara T."/>
            <person name="Sakai H."/>
            <person name="Sato Y."/>
            <person name="Wilson G."/>
            <person name="Kumar K."/>
            <person name="McCouch S."/>
            <person name="Juretic N."/>
            <person name="Hoen D."/>
            <person name="Wright S."/>
            <person name="Bruskiewich R."/>
            <person name="Bureau T."/>
            <person name="Miyao A."/>
            <person name="Hirochika H."/>
            <person name="Nishikawa T."/>
            <person name="Kadowaki K."/>
            <person name="Sugiura M."/>
            <person name="Burr B."/>
            <person name="Sasaki T."/>
        </authorList>
    </citation>
    <scope>NUCLEOTIDE SEQUENCE [LARGE SCALE GENOMIC DNA]</scope>
    <source>
        <strain evidence="2">cv. Nipponbare</strain>
    </source>
</reference>
<proteinExistence type="predicted"/>
<dbReference type="AlphaFoldDB" id="C7J1L3"/>
<sequence>MDMDICGVKVDVFRGLGDSNGSRILPATASFCG</sequence>
<evidence type="ECO:0000313" key="2">
    <source>
        <dbReference type="Proteomes" id="UP000000763"/>
    </source>
</evidence>
<dbReference type="Proteomes" id="UP000000763">
    <property type="component" value="Chromosome 4"/>
</dbReference>
<protein>
    <submittedName>
        <fullName evidence="1">Os04g0276032 protein</fullName>
    </submittedName>
</protein>
<accession>C7J1L3</accession>